<keyword evidence="5" id="KW-1185">Reference proteome</keyword>
<dbReference type="RefSeq" id="WP_116060079.1">
    <property type="nucleotide sequence ID" value="NZ_QRDZ01000005.1"/>
</dbReference>
<evidence type="ECO:0000256" key="1">
    <source>
        <dbReference type="ARBA" id="ARBA00022801"/>
    </source>
</evidence>
<keyword evidence="1" id="KW-0378">Hydrolase</keyword>
<proteinExistence type="predicted"/>
<dbReference type="AlphaFoldDB" id="A0A3D9KFK1"/>
<comment type="caution">
    <text evidence="4">The sequence shown here is derived from an EMBL/GenBank/DDBJ whole genome shotgun (WGS) entry which is preliminary data.</text>
</comment>
<dbReference type="OrthoDB" id="2569184at2"/>
<keyword evidence="2" id="KW-0326">Glycosidase</keyword>
<protein>
    <submittedName>
        <fullName evidence="4">Beta-galactosidase-like protein</fullName>
    </submittedName>
</protein>
<dbReference type="GO" id="GO:0004565">
    <property type="term" value="F:beta-galactosidase activity"/>
    <property type="evidence" value="ECO:0007669"/>
    <property type="project" value="InterPro"/>
</dbReference>
<dbReference type="InterPro" id="IPR013529">
    <property type="entry name" value="Glyco_hydro_42_N"/>
</dbReference>
<sequence length="405" mass="44582">MSYRNRLEIGLWVSPPASEATSARYAEIKEAGFTFVIGLTEYQDGGEQAIERALDAAAANGLKYIVHDPDLKRLQIGTAASEEELRRRVSAFAGHPAYMGHLLKDEPSAPEIDQLASVKAAYLRTAPDGLAYVNLFPRHAAADLLQADYADYIEKFMQVYKPQALSYDHYPFLTESSVFAGERITEDYYINLEMIRSASIRYDTPFWLFVQTLAFNGTHRDPTEAEIRWQVNTSLAFGAKGIQYFTYWTPEDGREKFGDAIIARDGSRTKHYAEVQAVNRELAELGPSLLPLKSVGVLFGGKHQAIAEDSLAGFAPLEAVEGDAVIVGCFMDEEGLPALFVVNGSYEDAAEASLLLSGQTYRQARIVGGQNQSQSQVQGAVDLTGDSRLRLTLAPGEGKLVRFVC</sequence>
<gene>
    <name evidence="4" type="ORF">DFP98_10568</name>
</gene>
<dbReference type="Pfam" id="PF02449">
    <property type="entry name" value="Glyco_hydro_42"/>
    <property type="match status" value="1"/>
</dbReference>
<dbReference type="EMBL" id="QRDZ01000005">
    <property type="protein sequence ID" value="RED85064.1"/>
    <property type="molecule type" value="Genomic_DNA"/>
</dbReference>
<organism evidence="4 5">
    <name type="scientific">Cohnella phaseoli</name>
    <dbReference type="NCBI Taxonomy" id="456490"/>
    <lineage>
        <taxon>Bacteria</taxon>
        <taxon>Bacillati</taxon>
        <taxon>Bacillota</taxon>
        <taxon>Bacilli</taxon>
        <taxon>Bacillales</taxon>
        <taxon>Paenibacillaceae</taxon>
        <taxon>Cohnella</taxon>
    </lineage>
</organism>
<dbReference type="Proteomes" id="UP000256977">
    <property type="component" value="Unassembled WGS sequence"/>
</dbReference>
<evidence type="ECO:0000256" key="2">
    <source>
        <dbReference type="ARBA" id="ARBA00023295"/>
    </source>
</evidence>
<dbReference type="SUPFAM" id="SSF51445">
    <property type="entry name" value="(Trans)glycosidases"/>
    <property type="match status" value="1"/>
</dbReference>
<accession>A0A3D9KFK1</accession>
<reference evidence="4 5" key="1">
    <citation type="submission" date="2018-07" db="EMBL/GenBank/DDBJ databases">
        <title>Genomic Encyclopedia of Type Strains, Phase III (KMG-III): the genomes of soil and plant-associated and newly described type strains.</title>
        <authorList>
            <person name="Whitman W."/>
        </authorList>
    </citation>
    <scope>NUCLEOTIDE SEQUENCE [LARGE SCALE GENOMIC DNA]</scope>
    <source>
        <strain evidence="4 5">CECT 7287</strain>
    </source>
</reference>
<dbReference type="Gene3D" id="3.20.20.80">
    <property type="entry name" value="Glycosidases"/>
    <property type="match status" value="1"/>
</dbReference>
<evidence type="ECO:0000313" key="4">
    <source>
        <dbReference type="EMBL" id="RED85064.1"/>
    </source>
</evidence>
<dbReference type="GO" id="GO:0005975">
    <property type="term" value="P:carbohydrate metabolic process"/>
    <property type="evidence" value="ECO:0007669"/>
    <property type="project" value="InterPro"/>
</dbReference>
<name>A0A3D9KFK1_9BACL</name>
<feature type="domain" description="Glycoside hydrolase family 42 N-terminal" evidence="3">
    <location>
        <begin position="163"/>
        <end position="284"/>
    </location>
</feature>
<evidence type="ECO:0000259" key="3">
    <source>
        <dbReference type="Pfam" id="PF02449"/>
    </source>
</evidence>
<dbReference type="InterPro" id="IPR017853">
    <property type="entry name" value="GH"/>
</dbReference>
<dbReference type="GO" id="GO:0009341">
    <property type="term" value="C:beta-galactosidase complex"/>
    <property type="evidence" value="ECO:0007669"/>
    <property type="project" value="InterPro"/>
</dbReference>
<evidence type="ECO:0000313" key="5">
    <source>
        <dbReference type="Proteomes" id="UP000256977"/>
    </source>
</evidence>